<dbReference type="InterPro" id="IPR023214">
    <property type="entry name" value="HAD_sf"/>
</dbReference>
<proteinExistence type="predicted"/>
<dbReference type="GO" id="GO:0000287">
    <property type="term" value="F:magnesium ion binding"/>
    <property type="evidence" value="ECO:0007669"/>
    <property type="project" value="TreeGrafter"/>
</dbReference>
<dbReference type="SUPFAM" id="SSF56784">
    <property type="entry name" value="HAD-like"/>
    <property type="match status" value="1"/>
</dbReference>
<dbReference type="PROSITE" id="PS01229">
    <property type="entry name" value="COF_2"/>
    <property type="match status" value="1"/>
</dbReference>
<dbReference type="InterPro" id="IPR036412">
    <property type="entry name" value="HAD-like_sf"/>
</dbReference>
<dbReference type="Gene3D" id="3.40.50.1000">
    <property type="entry name" value="HAD superfamily/HAD-like"/>
    <property type="match status" value="1"/>
</dbReference>
<dbReference type="Gene3D" id="3.30.1240.10">
    <property type="match status" value="1"/>
</dbReference>
<evidence type="ECO:0000313" key="1">
    <source>
        <dbReference type="EMBL" id="EKC44644.1"/>
    </source>
</evidence>
<gene>
    <name evidence="1" type="ORF">LEA_20555</name>
</gene>
<dbReference type="PANTHER" id="PTHR10000">
    <property type="entry name" value="PHOSPHOSERINE PHOSPHATASE"/>
    <property type="match status" value="1"/>
</dbReference>
<organism evidence="1">
    <name type="scientific">human gut metagenome</name>
    <dbReference type="NCBI Taxonomy" id="408170"/>
    <lineage>
        <taxon>unclassified sequences</taxon>
        <taxon>metagenomes</taxon>
        <taxon>organismal metagenomes</taxon>
    </lineage>
</organism>
<reference evidence="1" key="1">
    <citation type="journal article" date="2013" name="Environ. Microbiol.">
        <title>Microbiota from the distal guts of lean and obese adolescents exhibit partial functional redundancy besides clear differences in community structure.</title>
        <authorList>
            <person name="Ferrer M."/>
            <person name="Ruiz A."/>
            <person name="Lanza F."/>
            <person name="Haange S.B."/>
            <person name="Oberbach A."/>
            <person name="Till H."/>
            <person name="Bargiela R."/>
            <person name="Campoy C."/>
            <person name="Segura M.T."/>
            <person name="Richter M."/>
            <person name="von Bergen M."/>
            <person name="Seifert J."/>
            <person name="Suarez A."/>
        </authorList>
    </citation>
    <scope>NUCLEOTIDE SEQUENCE</scope>
</reference>
<dbReference type="InterPro" id="IPR006379">
    <property type="entry name" value="HAD-SF_hydro_IIB"/>
</dbReference>
<dbReference type="NCBIfam" id="TIGR01484">
    <property type="entry name" value="HAD-SF-IIB"/>
    <property type="match status" value="1"/>
</dbReference>
<dbReference type="InterPro" id="IPR000150">
    <property type="entry name" value="Cof"/>
</dbReference>
<dbReference type="GO" id="GO:0016791">
    <property type="term" value="F:phosphatase activity"/>
    <property type="evidence" value="ECO:0007669"/>
    <property type="project" value="TreeGrafter"/>
</dbReference>
<dbReference type="AlphaFoldDB" id="K1RMA5"/>
<keyword evidence="1" id="KW-0378">Hydrolase</keyword>
<protein>
    <submittedName>
        <fullName evidence="1">HAD-superfamily hydrolase, subfamily IIB</fullName>
    </submittedName>
</protein>
<accession>K1RMA5</accession>
<dbReference type="EMBL" id="AJWY01014126">
    <property type="protein sequence ID" value="EKC44644.1"/>
    <property type="molecule type" value="Genomic_DNA"/>
</dbReference>
<dbReference type="NCBIfam" id="TIGR00099">
    <property type="entry name" value="Cof-subfamily"/>
    <property type="match status" value="1"/>
</dbReference>
<sequence length="199" mass="21928">MECKTGEVVYQRTLPLSIVPGLYEFAKANGCGLITYQGPGVISAFEPDDYVQLEARINGIPIKVVDNFVEYVNFDINKCLMTAPEEIAPELEKQLQEKYSDVASIYRSEPYFIEIMPKDVNKATSLDHMLEGMGLTRENAICCGDGYNDISMIEYAGTGVAMGNAQPAVKDAADYITGTNDEDGLVEVIDKFIMNPEQA</sequence>
<name>K1RMA5_9ZZZZ</name>
<comment type="caution">
    <text evidence="1">The sequence shown here is derived from an EMBL/GenBank/DDBJ whole genome shotgun (WGS) entry which is preliminary data.</text>
</comment>
<dbReference type="Pfam" id="PF08282">
    <property type="entry name" value="Hydrolase_3"/>
    <property type="match status" value="1"/>
</dbReference>
<dbReference type="PANTHER" id="PTHR10000:SF8">
    <property type="entry name" value="HAD SUPERFAMILY HYDROLASE-LIKE, TYPE 3"/>
    <property type="match status" value="1"/>
</dbReference>
<dbReference type="GO" id="GO:0005829">
    <property type="term" value="C:cytosol"/>
    <property type="evidence" value="ECO:0007669"/>
    <property type="project" value="TreeGrafter"/>
</dbReference>